<dbReference type="PANTHER" id="PTHR24421">
    <property type="entry name" value="NITRATE/NITRITE SENSOR PROTEIN NARX-RELATED"/>
    <property type="match status" value="1"/>
</dbReference>
<feature type="region of interest" description="Disordered" evidence="9">
    <location>
        <begin position="372"/>
        <end position="399"/>
    </location>
</feature>
<evidence type="ECO:0000256" key="5">
    <source>
        <dbReference type="ARBA" id="ARBA00022741"/>
    </source>
</evidence>
<dbReference type="PANTHER" id="PTHR24421:SF10">
    <property type="entry name" value="NITRATE_NITRITE SENSOR PROTEIN NARQ"/>
    <property type="match status" value="1"/>
</dbReference>
<evidence type="ECO:0000256" key="3">
    <source>
        <dbReference type="ARBA" id="ARBA00022553"/>
    </source>
</evidence>
<evidence type="ECO:0000256" key="9">
    <source>
        <dbReference type="SAM" id="MobiDB-lite"/>
    </source>
</evidence>
<keyword evidence="10" id="KW-0472">Membrane</keyword>
<name>A0A941EKU8_9ACTN</name>
<evidence type="ECO:0000256" key="10">
    <source>
        <dbReference type="SAM" id="Phobius"/>
    </source>
</evidence>
<organism evidence="12 13">
    <name type="scientific">Actinospica durhamensis</name>
    <dbReference type="NCBI Taxonomy" id="1508375"/>
    <lineage>
        <taxon>Bacteria</taxon>
        <taxon>Bacillati</taxon>
        <taxon>Actinomycetota</taxon>
        <taxon>Actinomycetes</taxon>
        <taxon>Catenulisporales</taxon>
        <taxon>Actinospicaceae</taxon>
        <taxon>Actinospica</taxon>
    </lineage>
</organism>
<dbReference type="Gene3D" id="3.30.565.10">
    <property type="entry name" value="Histidine kinase-like ATPase, C-terminal domain"/>
    <property type="match status" value="1"/>
</dbReference>
<keyword evidence="5" id="KW-0547">Nucleotide-binding</keyword>
<keyword evidence="8" id="KW-0902">Two-component regulatory system</keyword>
<comment type="catalytic activity">
    <reaction evidence="1">
        <text>ATP + protein L-histidine = ADP + protein N-phospho-L-histidine.</text>
        <dbReference type="EC" id="2.7.13.3"/>
    </reaction>
</comment>
<keyword evidence="3" id="KW-0597">Phosphoprotein</keyword>
<comment type="caution">
    <text evidence="12">The sequence shown here is derived from an EMBL/GenBank/DDBJ whole genome shotgun (WGS) entry which is preliminary data.</text>
</comment>
<sequence length="456" mass="48035">MSEYGEIGLGSAEFGGMRRSAGRRAQRPRRTGQVLRAATWFARAAGLILLGGFTFLHPPTSADGPLTQEIAYVVAVLGTLGWAAAVEPWFRLPERLGLPVLVGSLGVVAAAASVGAAAGGAGDVLIILAGSALMHAGSELPRRATLGIGLLGVAGLVLGGSAFHQGPGTLLGFPLLLVSGALVGGQRAAYRVQAEQAAALLAQHDRLRTEQRRADVLDERARIAREIHDVLAHSLGALSIQIQAVRAYFEDLDDPKRGLEGLATAQRMAADGLVETRRAVLALRTDTLPLHQELARAAAEHATVYRVSVHCETEGDPRPVPPDATVALLRTAREALVNAAKHATGRAVAIHLAYTPDRVRMTIVNDLAMSDHSDTADEAEPDTGADTPPRPRTVDGGYGLTGMHERLRLLRGTLEAGVRGRAWVVAAEFPFAPAHPLPSPVSAPLYPSPKPEDADR</sequence>
<dbReference type="InterPro" id="IPR011712">
    <property type="entry name" value="Sig_transdc_His_kin_sub3_dim/P"/>
</dbReference>
<evidence type="ECO:0000256" key="6">
    <source>
        <dbReference type="ARBA" id="ARBA00022777"/>
    </source>
</evidence>
<accession>A0A941EKU8</accession>
<feature type="domain" description="Signal transduction histidine kinase subgroup 3 dimerisation and phosphoacceptor" evidence="11">
    <location>
        <begin position="219"/>
        <end position="287"/>
    </location>
</feature>
<dbReference type="InterPro" id="IPR036890">
    <property type="entry name" value="HATPase_C_sf"/>
</dbReference>
<feature type="region of interest" description="Disordered" evidence="9">
    <location>
        <begin position="436"/>
        <end position="456"/>
    </location>
</feature>
<dbReference type="Pfam" id="PF07730">
    <property type="entry name" value="HisKA_3"/>
    <property type="match status" value="1"/>
</dbReference>
<gene>
    <name evidence="12" type="ORF">KDL01_07065</name>
</gene>
<evidence type="ECO:0000259" key="11">
    <source>
        <dbReference type="Pfam" id="PF07730"/>
    </source>
</evidence>
<dbReference type="GO" id="GO:0046983">
    <property type="term" value="F:protein dimerization activity"/>
    <property type="evidence" value="ECO:0007669"/>
    <property type="project" value="InterPro"/>
</dbReference>
<keyword evidence="13" id="KW-1185">Reference proteome</keyword>
<keyword evidence="10" id="KW-1133">Transmembrane helix</keyword>
<dbReference type="GO" id="GO:0005524">
    <property type="term" value="F:ATP binding"/>
    <property type="evidence" value="ECO:0007669"/>
    <property type="project" value="UniProtKB-KW"/>
</dbReference>
<evidence type="ECO:0000256" key="2">
    <source>
        <dbReference type="ARBA" id="ARBA00012438"/>
    </source>
</evidence>
<keyword evidence="6" id="KW-0418">Kinase</keyword>
<evidence type="ECO:0000256" key="4">
    <source>
        <dbReference type="ARBA" id="ARBA00022679"/>
    </source>
</evidence>
<protein>
    <recommendedName>
        <fullName evidence="2">histidine kinase</fullName>
        <ecNumber evidence="2">2.7.13.3</ecNumber>
    </recommendedName>
</protein>
<evidence type="ECO:0000313" key="12">
    <source>
        <dbReference type="EMBL" id="MBR7833016.1"/>
    </source>
</evidence>
<feature type="transmembrane region" description="Helical" evidence="10">
    <location>
        <begin position="144"/>
        <end position="164"/>
    </location>
</feature>
<feature type="transmembrane region" description="Helical" evidence="10">
    <location>
        <begin position="70"/>
        <end position="89"/>
    </location>
</feature>
<evidence type="ECO:0000256" key="1">
    <source>
        <dbReference type="ARBA" id="ARBA00000085"/>
    </source>
</evidence>
<feature type="transmembrane region" description="Helical" evidence="10">
    <location>
        <begin position="96"/>
        <end position="114"/>
    </location>
</feature>
<keyword evidence="4" id="KW-0808">Transferase</keyword>
<dbReference type="GO" id="GO:0016020">
    <property type="term" value="C:membrane"/>
    <property type="evidence" value="ECO:0007669"/>
    <property type="project" value="InterPro"/>
</dbReference>
<dbReference type="InterPro" id="IPR050482">
    <property type="entry name" value="Sensor_HK_TwoCompSys"/>
</dbReference>
<feature type="compositionally biased region" description="Pro residues" evidence="9">
    <location>
        <begin position="436"/>
        <end position="449"/>
    </location>
</feature>
<dbReference type="CDD" id="cd16917">
    <property type="entry name" value="HATPase_UhpB-NarQ-NarX-like"/>
    <property type="match status" value="1"/>
</dbReference>
<dbReference type="EC" id="2.7.13.3" evidence="2"/>
<keyword evidence="7" id="KW-0067">ATP-binding</keyword>
<evidence type="ECO:0000313" key="13">
    <source>
        <dbReference type="Proteomes" id="UP000675781"/>
    </source>
</evidence>
<dbReference type="Gene3D" id="1.20.5.1930">
    <property type="match status" value="1"/>
</dbReference>
<dbReference type="AlphaFoldDB" id="A0A941EKU8"/>
<keyword evidence="10" id="KW-0812">Transmembrane</keyword>
<dbReference type="SUPFAM" id="SSF55874">
    <property type="entry name" value="ATPase domain of HSP90 chaperone/DNA topoisomerase II/histidine kinase"/>
    <property type="match status" value="1"/>
</dbReference>
<feature type="transmembrane region" description="Helical" evidence="10">
    <location>
        <begin position="34"/>
        <end position="58"/>
    </location>
</feature>
<dbReference type="GO" id="GO:0000155">
    <property type="term" value="F:phosphorelay sensor kinase activity"/>
    <property type="evidence" value="ECO:0007669"/>
    <property type="project" value="InterPro"/>
</dbReference>
<feature type="transmembrane region" description="Helical" evidence="10">
    <location>
        <begin position="170"/>
        <end position="190"/>
    </location>
</feature>
<dbReference type="EMBL" id="JAGSOG010000021">
    <property type="protein sequence ID" value="MBR7833016.1"/>
    <property type="molecule type" value="Genomic_DNA"/>
</dbReference>
<dbReference type="RefSeq" id="WP_212527541.1">
    <property type="nucleotide sequence ID" value="NZ_JAGSOG010000021.1"/>
</dbReference>
<evidence type="ECO:0000256" key="7">
    <source>
        <dbReference type="ARBA" id="ARBA00022840"/>
    </source>
</evidence>
<reference evidence="12" key="1">
    <citation type="submission" date="2021-04" db="EMBL/GenBank/DDBJ databases">
        <title>Genome based classification of Actinospica acidithermotolerans sp. nov., an actinobacterium isolated from an Indonesian hot spring.</title>
        <authorList>
            <person name="Kusuma A.B."/>
            <person name="Putra K.E."/>
            <person name="Nafisah S."/>
            <person name="Loh J."/>
            <person name="Nouioui I."/>
            <person name="Goodfellow M."/>
        </authorList>
    </citation>
    <scope>NUCLEOTIDE SEQUENCE</scope>
    <source>
        <strain evidence="12">CSCA 57</strain>
    </source>
</reference>
<dbReference type="Proteomes" id="UP000675781">
    <property type="component" value="Unassembled WGS sequence"/>
</dbReference>
<proteinExistence type="predicted"/>
<evidence type="ECO:0000256" key="8">
    <source>
        <dbReference type="ARBA" id="ARBA00023012"/>
    </source>
</evidence>